<dbReference type="Proteomes" id="UP001196509">
    <property type="component" value="Unassembled WGS sequence"/>
</dbReference>
<dbReference type="EMBL" id="JAICBX010000002">
    <property type="protein sequence ID" value="MBW8637816.1"/>
    <property type="molecule type" value="Genomic_DNA"/>
</dbReference>
<evidence type="ECO:0000256" key="2">
    <source>
        <dbReference type="ARBA" id="ARBA00023015"/>
    </source>
</evidence>
<dbReference type="RefSeq" id="WP_220228491.1">
    <property type="nucleotide sequence ID" value="NZ_JAICBX010000002.1"/>
</dbReference>
<dbReference type="Pfam" id="PF03466">
    <property type="entry name" value="LysR_substrate"/>
    <property type="match status" value="1"/>
</dbReference>
<dbReference type="InterPro" id="IPR005119">
    <property type="entry name" value="LysR_subst-bd"/>
</dbReference>
<dbReference type="GO" id="GO:0000976">
    <property type="term" value="F:transcription cis-regulatory region binding"/>
    <property type="evidence" value="ECO:0007669"/>
    <property type="project" value="TreeGrafter"/>
</dbReference>
<accession>A0AAE2ZN75</accession>
<feature type="domain" description="HTH lysR-type" evidence="5">
    <location>
        <begin position="15"/>
        <end position="72"/>
    </location>
</feature>
<keyword evidence="7" id="KW-1185">Reference proteome</keyword>
<evidence type="ECO:0000256" key="3">
    <source>
        <dbReference type="ARBA" id="ARBA00023125"/>
    </source>
</evidence>
<dbReference type="CDD" id="cd05466">
    <property type="entry name" value="PBP2_LTTR_substrate"/>
    <property type="match status" value="1"/>
</dbReference>
<dbReference type="InterPro" id="IPR000847">
    <property type="entry name" value="LysR_HTH_N"/>
</dbReference>
<name>A0AAE2ZN75_9HYPH</name>
<dbReference type="InterPro" id="IPR036388">
    <property type="entry name" value="WH-like_DNA-bd_sf"/>
</dbReference>
<dbReference type="SUPFAM" id="SSF46785">
    <property type="entry name" value="Winged helix' DNA-binding domain"/>
    <property type="match status" value="1"/>
</dbReference>
<evidence type="ECO:0000313" key="6">
    <source>
        <dbReference type="EMBL" id="MBW8637816.1"/>
    </source>
</evidence>
<dbReference type="PANTHER" id="PTHR30126:SF40">
    <property type="entry name" value="HTH-TYPE TRANSCRIPTIONAL REGULATOR GLTR"/>
    <property type="match status" value="1"/>
</dbReference>
<dbReference type="InterPro" id="IPR036390">
    <property type="entry name" value="WH_DNA-bd_sf"/>
</dbReference>
<evidence type="ECO:0000256" key="4">
    <source>
        <dbReference type="ARBA" id="ARBA00023163"/>
    </source>
</evidence>
<dbReference type="Gene3D" id="1.10.10.10">
    <property type="entry name" value="Winged helix-like DNA-binding domain superfamily/Winged helix DNA-binding domain"/>
    <property type="match status" value="1"/>
</dbReference>
<sequence length="320" mass="35940">MMASEGDFEKLARQLDWNLLRTFIVLAEAGSVTAAADRLMLKQPTVSSALKRLEERLDRRLIDRSPGHFRLTEAGQLLYREAIDIQGAIIRLGTLVRDVTDEVRGHVRIAMASHVVSPLFDDALTEFHKSHPAATISIEVAASKHALAEVTSRRASMAVCLVHQRSHRLEYRRLYREYFGLFCGPSHPLFGRKNLTMADLAGQSSVSFVTDQMDDALRPVALMRAQANLEDRIVGTSAHLEEVRRMIIAGLGIGPLPVHVMRRDVEDGLLWQLPPYDQVPAIDVHVAWNPSARFNRAELLLREALLAKIDETPLEKRTYS</sequence>
<dbReference type="Gene3D" id="3.40.190.10">
    <property type="entry name" value="Periplasmic binding protein-like II"/>
    <property type="match status" value="2"/>
</dbReference>
<evidence type="ECO:0000313" key="7">
    <source>
        <dbReference type="Proteomes" id="UP001196509"/>
    </source>
</evidence>
<organism evidence="6 7">
    <name type="scientific">Flavimaribacter sediminis</name>
    <dbReference type="NCBI Taxonomy" id="2865987"/>
    <lineage>
        <taxon>Bacteria</taxon>
        <taxon>Pseudomonadati</taxon>
        <taxon>Pseudomonadota</taxon>
        <taxon>Alphaproteobacteria</taxon>
        <taxon>Hyphomicrobiales</taxon>
        <taxon>Rhizobiaceae</taxon>
        <taxon>Flavimaribacter</taxon>
    </lineage>
</organism>
<keyword evidence="4" id="KW-0804">Transcription</keyword>
<keyword evidence="2" id="KW-0805">Transcription regulation</keyword>
<dbReference type="GO" id="GO:0003700">
    <property type="term" value="F:DNA-binding transcription factor activity"/>
    <property type="evidence" value="ECO:0007669"/>
    <property type="project" value="InterPro"/>
</dbReference>
<reference evidence="6" key="1">
    <citation type="submission" date="2021-08" db="EMBL/GenBank/DDBJ databases">
        <title>Hoeflea bacterium WL0058 sp. nov., isolated from the sediment.</title>
        <authorList>
            <person name="Wang L."/>
            <person name="Zhang D."/>
        </authorList>
    </citation>
    <scope>NUCLEOTIDE SEQUENCE</scope>
    <source>
        <strain evidence="6">WL0058</strain>
    </source>
</reference>
<dbReference type="Pfam" id="PF00126">
    <property type="entry name" value="HTH_1"/>
    <property type="match status" value="1"/>
</dbReference>
<dbReference type="PROSITE" id="PS50931">
    <property type="entry name" value="HTH_LYSR"/>
    <property type="match status" value="1"/>
</dbReference>
<evidence type="ECO:0000259" key="5">
    <source>
        <dbReference type="PROSITE" id="PS50931"/>
    </source>
</evidence>
<proteinExistence type="inferred from homology"/>
<keyword evidence="3" id="KW-0238">DNA-binding</keyword>
<comment type="similarity">
    <text evidence="1">Belongs to the LysR transcriptional regulatory family.</text>
</comment>
<dbReference type="PRINTS" id="PR00039">
    <property type="entry name" value="HTHLYSR"/>
</dbReference>
<comment type="caution">
    <text evidence="6">The sequence shown here is derived from an EMBL/GenBank/DDBJ whole genome shotgun (WGS) entry which is preliminary data.</text>
</comment>
<protein>
    <submittedName>
        <fullName evidence="6">LysR family transcriptional regulator</fullName>
    </submittedName>
</protein>
<dbReference type="PANTHER" id="PTHR30126">
    <property type="entry name" value="HTH-TYPE TRANSCRIPTIONAL REGULATOR"/>
    <property type="match status" value="1"/>
</dbReference>
<gene>
    <name evidence="6" type="ORF">K1W69_11510</name>
</gene>
<dbReference type="AlphaFoldDB" id="A0AAE2ZN75"/>
<evidence type="ECO:0000256" key="1">
    <source>
        <dbReference type="ARBA" id="ARBA00009437"/>
    </source>
</evidence>
<dbReference type="SUPFAM" id="SSF53850">
    <property type="entry name" value="Periplasmic binding protein-like II"/>
    <property type="match status" value="1"/>
</dbReference>